<sequence>MPFAVFPSVIVRFSEGDISRLVLVESHRLNSTVPYPMDFSTRYMAFKFGQGYFIMALYPTS</sequence>
<dbReference type="AlphaFoldDB" id="A0A068RA98"/>
<organism evidence="1">
    <name type="scientific">Serratia symbiotica SCt-VLC</name>
    <dbReference type="NCBI Taxonomy" id="1347341"/>
    <lineage>
        <taxon>Bacteria</taxon>
        <taxon>Pseudomonadati</taxon>
        <taxon>Pseudomonadota</taxon>
        <taxon>Gammaproteobacteria</taxon>
        <taxon>Enterobacterales</taxon>
        <taxon>Yersiniaceae</taxon>
        <taxon>Serratia</taxon>
        <taxon>Serratia symbiotica</taxon>
    </lineage>
</organism>
<reference evidence="1" key="2">
    <citation type="journal article" date="2014" name="Genome Biol. Evol.">
        <title>Settling down: the genome of Serratia symbiotica from the aphid Cinara tujafilina zooms in on the process of accommodation to a cooperative intracellular life.</title>
        <authorList>
            <person name="Manzano-Marin A."/>
            <person name="Latorre A."/>
        </authorList>
    </citation>
    <scope>NUCLEOTIDE SEQUENCE</scope>
    <source>
        <strain evidence="1">SCt-VLC</strain>
    </source>
</reference>
<evidence type="ECO:0000313" key="1">
    <source>
        <dbReference type="EMBL" id="CDG47202.1"/>
    </source>
</evidence>
<dbReference type="EMBL" id="FR904231">
    <property type="protein sequence ID" value="CDG47202.1"/>
    <property type="molecule type" value="Genomic_DNA"/>
</dbReference>
<reference evidence="1" key="1">
    <citation type="submission" date="2013-06" db="EMBL/GenBank/DDBJ databases">
        <authorList>
            <person name="Mazano-Marin A."/>
        </authorList>
    </citation>
    <scope>NUCLEOTIDE SEQUENCE</scope>
    <source>
        <strain evidence="1">SCt-VLC</strain>
    </source>
</reference>
<name>A0A068RA98_9GAMM</name>
<gene>
    <name evidence="1" type="ORF">SCTVLC_0441</name>
</gene>
<proteinExistence type="predicted"/>
<protein>
    <submittedName>
        <fullName evidence="1">Hypothetical rotein</fullName>
    </submittedName>
</protein>
<accession>A0A068RA98</accession>